<dbReference type="EMBL" id="WNYA01000006">
    <property type="protein sequence ID" value="KAG8565861.1"/>
    <property type="molecule type" value="Genomic_DNA"/>
</dbReference>
<evidence type="ECO:0000313" key="1">
    <source>
        <dbReference type="EMBL" id="KAG8565861.1"/>
    </source>
</evidence>
<reference evidence="1" key="1">
    <citation type="thesis" date="2020" institute="ProQuest LLC" country="789 East Eisenhower Parkway, Ann Arbor, MI, USA">
        <title>Comparative Genomics and Chromosome Evolution.</title>
        <authorList>
            <person name="Mudd A.B."/>
        </authorList>
    </citation>
    <scope>NUCLEOTIDE SEQUENCE</scope>
    <source>
        <strain evidence="1">237g6f4</strain>
        <tissue evidence="1">Blood</tissue>
    </source>
</reference>
<dbReference type="AlphaFoldDB" id="A0AAV7AWA3"/>
<accession>A0AAV7AWA3</accession>
<evidence type="ECO:0000313" key="2">
    <source>
        <dbReference type="Proteomes" id="UP000824782"/>
    </source>
</evidence>
<comment type="caution">
    <text evidence="1">The sequence shown here is derived from an EMBL/GenBank/DDBJ whole genome shotgun (WGS) entry which is preliminary data.</text>
</comment>
<keyword evidence="2" id="KW-1185">Reference proteome</keyword>
<name>A0AAV7AWA3_ENGPU</name>
<protein>
    <submittedName>
        <fullName evidence="1">Uncharacterized protein</fullName>
    </submittedName>
</protein>
<dbReference type="Proteomes" id="UP000824782">
    <property type="component" value="Unassembled WGS sequence"/>
</dbReference>
<organism evidence="1 2">
    <name type="scientific">Engystomops pustulosus</name>
    <name type="common">Tungara frog</name>
    <name type="synonym">Physalaemus pustulosus</name>
    <dbReference type="NCBI Taxonomy" id="76066"/>
    <lineage>
        <taxon>Eukaryota</taxon>
        <taxon>Metazoa</taxon>
        <taxon>Chordata</taxon>
        <taxon>Craniata</taxon>
        <taxon>Vertebrata</taxon>
        <taxon>Euteleostomi</taxon>
        <taxon>Amphibia</taxon>
        <taxon>Batrachia</taxon>
        <taxon>Anura</taxon>
        <taxon>Neobatrachia</taxon>
        <taxon>Hyloidea</taxon>
        <taxon>Leptodactylidae</taxon>
        <taxon>Leiuperinae</taxon>
        <taxon>Engystomops</taxon>
    </lineage>
</organism>
<sequence>MSAYHWEARRRQHVLDRRRSNLEKVQMENTDQPPVVSSKQVKISGDLNKKVAADKMCKHCSQGLYHPPTTCDDDYSAKLQSRYNSVQYNQQW</sequence>
<proteinExistence type="predicted"/>
<gene>
    <name evidence="1" type="ORF">GDO81_013004</name>
</gene>